<dbReference type="EMBL" id="AABFVG010000002">
    <property type="protein sequence ID" value="EAH2280973.1"/>
    <property type="molecule type" value="Genomic_DNA"/>
</dbReference>
<evidence type="ECO:0000313" key="7">
    <source>
        <dbReference type="Proteomes" id="UP000533021"/>
    </source>
</evidence>
<dbReference type="EMBL" id="AAASLB010000001">
    <property type="protein sequence ID" value="EAE4940621.1"/>
    <property type="molecule type" value="Genomic_DNA"/>
</dbReference>
<evidence type="ECO:0000313" key="6">
    <source>
        <dbReference type="Proteomes" id="UP000530452"/>
    </source>
</evidence>
<dbReference type="EMBL" id="CP098507">
    <property type="protein sequence ID" value="UUJ80651.1"/>
    <property type="molecule type" value="Genomic_DNA"/>
</dbReference>
<reference evidence="5" key="2">
    <citation type="submission" date="2022-06" db="EMBL/GenBank/DDBJ databases">
        <title>Complete genomes of Listeria monocytogenes strains L58-55 and 6179.</title>
        <authorList>
            <person name="Schmitz-Esser S."/>
            <person name="Tibbs-Cortes B.W."/>
        </authorList>
    </citation>
    <scope>NUCLEOTIDE SEQUENCE</scope>
    <source>
        <strain evidence="5">L58-55</strain>
    </source>
</reference>
<sequence length="79" mass="9378">MDEYVKIKLDTYNKFKEIERNERLNEPVELLQGIVSYEAIAQYENRAAGKALVRVNEEALKALFREIYDLPENIEITWE</sequence>
<evidence type="ECO:0000313" key="2">
    <source>
        <dbReference type="EMBL" id="EAG9520443.1"/>
    </source>
</evidence>
<dbReference type="Proteomes" id="UP000530452">
    <property type="component" value="Unassembled WGS sequence"/>
</dbReference>
<dbReference type="RefSeq" id="WP_039187812.1">
    <property type="nucleotide sequence ID" value="NZ_CM003382.1"/>
</dbReference>
<gene>
    <name evidence="5" type="ORF">BES38_05415</name>
    <name evidence="3" type="ORF">D4920_02705</name>
    <name evidence="2" type="ORF">D4B11_11730</name>
    <name evidence="4" type="ORF">D5N24_00015</name>
    <name evidence="1" type="ORF">E1W56_00975</name>
</gene>
<evidence type="ECO:0000313" key="3">
    <source>
        <dbReference type="EMBL" id="EAH2280973.1"/>
    </source>
</evidence>
<dbReference type="Proteomes" id="UP000533021">
    <property type="component" value="Unassembled WGS sequence"/>
</dbReference>
<evidence type="ECO:0000313" key="1">
    <source>
        <dbReference type="EMBL" id="EAE4940621.1"/>
    </source>
</evidence>
<reference evidence="6 7" key="1">
    <citation type="submission" date="2019-04" db="EMBL/GenBank/DDBJ databases">
        <authorList>
            <person name="Ashton P.M."/>
            <person name="Dallman T."/>
            <person name="Nair S."/>
            <person name="De Pinna E."/>
            <person name="Peters T."/>
            <person name="Grant K."/>
        </authorList>
    </citation>
    <scope>NUCLEOTIDE SEQUENCE [LARGE SCALE GENOMIC DNA]</scope>
    <source>
        <strain evidence="3 7">282333</strain>
        <strain evidence="4 6">282352</strain>
        <strain evidence="2 8">289003</strain>
        <strain evidence="1">RL15000286</strain>
    </source>
</reference>
<accession>A0A467HDN9</accession>
<protein>
    <submittedName>
        <fullName evidence="3">Uncharacterized protein</fullName>
    </submittedName>
</protein>
<dbReference type="Proteomes" id="UP000193519">
    <property type="component" value="Chromosome"/>
</dbReference>
<evidence type="ECO:0000313" key="4">
    <source>
        <dbReference type="EMBL" id="EAH3292769.1"/>
    </source>
</evidence>
<organism evidence="3 7">
    <name type="scientific">Listeria monocytogenes</name>
    <dbReference type="NCBI Taxonomy" id="1639"/>
    <lineage>
        <taxon>Bacteria</taxon>
        <taxon>Bacillati</taxon>
        <taxon>Bacillota</taxon>
        <taxon>Bacilli</taxon>
        <taxon>Bacillales</taxon>
        <taxon>Listeriaceae</taxon>
        <taxon>Listeria</taxon>
    </lineage>
</organism>
<evidence type="ECO:0000313" key="8">
    <source>
        <dbReference type="Proteomes" id="UP000546397"/>
    </source>
</evidence>
<name>A0A467HDN9_LISMN</name>
<dbReference type="EMBL" id="AABEMN010000018">
    <property type="protein sequence ID" value="EAG9520443.1"/>
    <property type="molecule type" value="Genomic_DNA"/>
</dbReference>
<dbReference type="Proteomes" id="UP000546397">
    <property type="component" value="Unassembled WGS sequence"/>
</dbReference>
<dbReference type="AlphaFoldDB" id="A0A467HDN9"/>
<dbReference type="EMBL" id="AABGHY010000001">
    <property type="protein sequence ID" value="EAH3292769.1"/>
    <property type="molecule type" value="Genomic_DNA"/>
</dbReference>
<evidence type="ECO:0000313" key="5">
    <source>
        <dbReference type="EMBL" id="UUJ80651.1"/>
    </source>
</evidence>
<proteinExistence type="predicted"/>
<dbReference type="Proteomes" id="UP000393182">
    <property type="component" value="Unassembled WGS sequence"/>
</dbReference>